<keyword evidence="5" id="KW-1185">Reference proteome</keyword>
<gene>
    <name evidence="2" type="ORF">PUW23_22535</name>
    <name evidence="3" type="ORF">PUW25_22440</name>
</gene>
<accession>A0AAX3MXR7</accession>
<evidence type="ECO:0000313" key="3">
    <source>
        <dbReference type="EMBL" id="WDI01931.1"/>
    </source>
</evidence>
<dbReference type="EMBL" id="CP118108">
    <property type="protein sequence ID" value="WDI01931.1"/>
    <property type="molecule type" value="Genomic_DNA"/>
</dbReference>
<dbReference type="RefSeq" id="WP_274337538.1">
    <property type="nucleotide sequence ID" value="NZ_CP118101.1"/>
</dbReference>
<dbReference type="Proteomes" id="UP001220962">
    <property type="component" value="Chromosome"/>
</dbReference>
<proteinExistence type="predicted"/>
<sequence>MAKATRRPKEFTQAQLYELRHNPNVSSIEGRNITYTPVFKIAAIRADQDGVRPRDIFIRGGFCLEAIGTDTPKRCLQRWRAIFDKYGEKGLMNEGRQRHNRKHWSLEEKLQDKIYVAEDQIRLLKDENAQLKRELRELQKLYAEKPKRLYVRNRVGEY</sequence>
<evidence type="ECO:0000313" key="4">
    <source>
        <dbReference type="Proteomes" id="UP001220962"/>
    </source>
</evidence>
<keyword evidence="1" id="KW-0175">Coiled coil</keyword>
<name>A0AAX3MXR7_9BACL</name>
<evidence type="ECO:0008006" key="6">
    <source>
        <dbReference type="Google" id="ProtNLM"/>
    </source>
</evidence>
<dbReference type="EMBL" id="CP118101">
    <property type="protein sequence ID" value="WDH82196.1"/>
    <property type="molecule type" value="Genomic_DNA"/>
</dbReference>
<protein>
    <recommendedName>
        <fullName evidence="6">Transposase</fullName>
    </recommendedName>
</protein>
<dbReference type="Proteomes" id="UP001221519">
    <property type="component" value="Chromosome"/>
</dbReference>
<organism evidence="2 4">
    <name type="scientific">Paenibacillus urinalis</name>
    <dbReference type="NCBI Taxonomy" id="521520"/>
    <lineage>
        <taxon>Bacteria</taxon>
        <taxon>Bacillati</taxon>
        <taxon>Bacillota</taxon>
        <taxon>Bacilli</taxon>
        <taxon>Bacillales</taxon>
        <taxon>Paenibacillaceae</taxon>
        <taxon>Paenibacillus</taxon>
    </lineage>
</organism>
<evidence type="ECO:0000256" key="1">
    <source>
        <dbReference type="SAM" id="Coils"/>
    </source>
</evidence>
<reference evidence="2 5" key="1">
    <citation type="submission" date="2023-02" db="EMBL/GenBank/DDBJ databases">
        <title>Pathogen: clinical or host-associated sample.</title>
        <authorList>
            <person name="Hergert J."/>
            <person name="Casey R."/>
            <person name="Wagner J."/>
            <person name="Young E.L."/>
            <person name="Oakeson K.F."/>
        </authorList>
    </citation>
    <scope>NUCLEOTIDE SEQUENCE</scope>
    <source>
        <strain evidence="3 5">2022CK-00829</strain>
        <strain evidence="2">2022CK-00830</strain>
    </source>
</reference>
<dbReference type="AlphaFoldDB" id="A0AAX3MXR7"/>
<evidence type="ECO:0000313" key="2">
    <source>
        <dbReference type="EMBL" id="WDH82196.1"/>
    </source>
</evidence>
<feature type="coiled-coil region" evidence="1">
    <location>
        <begin position="107"/>
        <end position="148"/>
    </location>
</feature>
<evidence type="ECO:0000313" key="5">
    <source>
        <dbReference type="Proteomes" id="UP001221519"/>
    </source>
</evidence>